<keyword evidence="4" id="KW-0238">DNA-binding</keyword>
<gene>
    <name evidence="8" type="ORF">R6U77_15795</name>
</gene>
<comment type="similarity">
    <text evidence="1">Belongs to the sigma-70 factor family. ECF subfamily.</text>
</comment>
<dbReference type="Pfam" id="PF04545">
    <property type="entry name" value="Sigma70_r4"/>
    <property type="match status" value="1"/>
</dbReference>
<dbReference type="InterPro" id="IPR039425">
    <property type="entry name" value="RNA_pol_sigma-70-like"/>
</dbReference>
<evidence type="ECO:0000256" key="5">
    <source>
        <dbReference type="ARBA" id="ARBA00023163"/>
    </source>
</evidence>
<dbReference type="Proteomes" id="UP001322664">
    <property type="component" value="Chromosome"/>
</dbReference>
<dbReference type="SUPFAM" id="SSF88659">
    <property type="entry name" value="Sigma3 and sigma4 domains of RNA polymerase sigma factors"/>
    <property type="match status" value="1"/>
</dbReference>
<evidence type="ECO:0000256" key="1">
    <source>
        <dbReference type="ARBA" id="ARBA00010641"/>
    </source>
</evidence>
<evidence type="ECO:0000256" key="3">
    <source>
        <dbReference type="ARBA" id="ARBA00023082"/>
    </source>
</evidence>
<keyword evidence="3" id="KW-0731">Sigma factor</keyword>
<dbReference type="InterPro" id="IPR013325">
    <property type="entry name" value="RNA_pol_sigma_r2"/>
</dbReference>
<dbReference type="Gene3D" id="1.10.1740.10">
    <property type="match status" value="1"/>
</dbReference>
<evidence type="ECO:0000256" key="4">
    <source>
        <dbReference type="ARBA" id="ARBA00023125"/>
    </source>
</evidence>
<evidence type="ECO:0000256" key="2">
    <source>
        <dbReference type="ARBA" id="ARBA00023015"/>
    </source>
</evidence>
<reference evidence="8 9" key="1">
    <citation type="submission" date="2023-09" db="EMBL/GenBank/DDBJ databases">
        <authorList>
            <person name="Page C.A."/>
            <person name="Perez-Diaz I.M."/>
        </authorList>
    </citation>
    <scope>NUCLEOTIDE SEQUENCE [LARGE SCALE GENOMIC DNA]</scope>
    <source>
        <strain evidence="8 9">Ll15</strain>
    </source>
</reference>
<dbReference type="EMBL" id="CP137624">
    <property type="protein sequence ID" value="WPK11335.1"/>
    <property type="molecule type" value="Genomic_DNA"/>
</dbReference>
<dbReference type="PANTHER" id="PTHR43133:SF8">
    <property type="entry name" value="RNA POLYMERASE SIGMA FACTOR HI_1459-RELATED"/>
    <property type="match status" value="1"/>
</dbReference>
<dbReference type="NCBIfam" id="TIGR02937">
    <property type="entry name" value="sigma70-ECF"/>
    <property type="match status" value="1"/>
</dbReference>
<keyword evidence="2" id="KW-0805">Transcription regulation</keyword>
<dbReference type="InterPro" id="IPR007627">
    <property type="entry name" value="RNA_pol_sigma70_r2"/>
</dbReference>
<dbReference type="Gene3D" id="1.10.10.10">
    <property type="entry name" value="Winged helix-like DNA-binding domain superfamily/Winged helix DNA-binding domain"/>
    <property type="match status" value="1"/>
</dbReference>
<protein>
    <submittedName>
        <fullName evidence="8">Sigma-70 family RNA polymerase sigma factor</fullName>
    </submittedName>
</protein>
<accession>A0ABZ0RV20</accession>
<dbReference type="PANTHER" id="PTHR43133">
    <property type="entry name" value="RNA POLYMERASE ECF-TYPE SIGMA FACTO"/>
    <property type="match status" value="1"/>
</dbReference>
<evidence type="ECO:0000259" key="7">
    <source>
        <dbReference type="Pfam" id="PF04545"/>
    </source>
</evidence>
<dbReference type="RefSeq" id="WP_293919957.1">
    <property type="nucleotide sequence ID" value="NZ_CP137624.1"/>
</dbReference>
<evidence type="ECO:0000259" key="6">
    <source>
        <dbReference type="Pfam" id="PF04542"/>
    </source>
</evidence>
<feature type="domain" description="RNA polymerase sigma-70 region 2" evidence="6">
    <location>
        <begin position="7"/>
        <end position="71"/>
    </location>
</feature>
<dbReference type="InterPro" id="IPR007630">
    <property type="entry name" value="RNA_pol_sigma70_r4"/>
</dbReference>
<dbReference type="InterPro" id="IPR036388">
    <property type="entry name" value="WH-like_DNA-bd_sf"/>
</dbReference>
<dbReference type="SUPFAM" id="SSF88946">
    <property type="entry name" value="Sigma2 domain of RNA polymerase sigma factors"/>
    <property type="match status" value="1"/>
</dbReference>
<keyword evidence="9" id="KW-1185">Reference proteome</keyword>
<proteinExistence type="inferred from homology"/>
<keyword evidence="5" id="KW-0804">Transcription</keyword>
<feature type="domain" description="RNA polymerase sigma-70 region 4" evidence="7">
    <location>
        <begin position="109"/>
        <end position="155"/>
    </location>
</feature>
<name>A0ABZ0RV20_9BACI</name>
<dbReference type="Pfam" id="PF04542">
    <property type="entry name" value="Sigma70_r2"/>
    <property type="match status" value="1"/>
</dbReference>
<evidence type="ECO:0000313" key="8">
    <source>
        <dbReference type="EMBL" id="WPK11335.1"/>
    </source>
</evidence>
<evidence type="ECO:0000313" key="9">
    <source>
        <dbReference type="Proteomes" id="UP001322664"/>
    </source>
</evidence>
<dbReference type="InterPro" id="IPR014284">
    <property type="entry name" value="RNA_pol_sigma-70_dom"/>
</dbReference>
<dbReference type="InterPro" id="IPR013324">
    <property type="entry name" value="RNA_pol_sigma_r3/r4-like"/>
</dbReference>
<sequence>MDFEQCYEQYKPLIQKVLYRCRVYGHFDEFHHIATVALWEALQSYDSKKGSFETYAYFMMRYQVIAEMHKQNNHRNRHLLIGDDVLQTFIEHEQNEVFIEMPALAIAWEELTPEERYILHSYYMQQNSDKEIAESLQLKTDTVKKRRQRLLKRLKNQIQ</sequence>
<organism evidence="8 9">
    <name type="scientific">Lysinibacillus louembei</name>
    <dbReference type="NCBI Taxonomy" id="1470088"/>
    <lineage>
        <taxon>Bacteria</taxon>
        <taxon>Bacillati</taxon>
        <taxon>Bacillota</taxon>
        <taxon>Bacilli</taxon>
        <taxon>Bacillales</taxon>
        <taxon>Bacillaceae</taxon>
        <taxon>Lysinibacillus</taxon>
    </lineage>
</organism>